<accession>A0A6J5VC35</accession>
<reference evidence="1 2" key="1">
    <citation type="submission" date="2020-05" db="EMBL/GenBank/DDBJ databases">
        <authorList>
            <person name="Campoy J."/>
            <person name="Schneeberger K."/>
            <person name="Spophaly S."/>
        </authorList>
    </citation>
    <scope>NUCLEOTIDE SEQUENCE [LARGE SCALE GENOMIC DNA]</scope>
    <source>
        <strain evidence="1">PruArmRojPasFocal</strain>
    </source>
</reference>
<protein>
    <submittedName>
        <fullName evidence="1">Uncharacterized protein</fullName>
    </submittedName>
</protein>
<proteinExistence type="predicted"/>
<gene>
    <name evidence="1" type="ORF">CURHAP_LOCUS43999</name>
</gene>
<evidence type="ECO:0000313" key="1">
    <source>
        <dbReference type="EMBL" id="CAB4286550.1"/>
    </source>
</evidence>
<name>A0A6J5VC35_PRUAR</name>
<evidence type="ECO:0000313" key="2">
    <source>
        <dbReference type="Proteomes" id="UP000507222"/>
    </source>
</evidence>
<dbReference type="Proteomes" id="UP000507222">
    <property type="component" value="Unassembled WGS sequence"/>
</dbReference>
<dbReference type="EMBL" id="CAEKDK010000007">
    <property type="protein sequence ID" value="CAB4286550.1"/>
    <property type="molecule type" value="Genomic_DNA"/>
</dbReference>
<dbReference type="AlphaFoldDB" id="A0A6J5VC35"/>
<sequence length="91" mass="9204">MPEKGGGGGGINTARGIIQHRVELDYAIGIEGGVSGLCRGVGSGSRPNDIEAAVGTVGFGDLRVRSEGKCGLQLASKVIRGHGNEPDLHAP</sequence>
<organism evidence="1 2">
    <name type="scientific">Prunus armeniaca</name>
    <name type="common">Apricot</name>
    <name type="synonym">Armeniaca vulgaris</name>
    <dbReference type="NCBI Taxonomy" id="36596"/>
    <lineage>
        <taxon>Eukaryota</taxon>
        <taxon>Viridiplantae</taxon>
        <taxon>Streptophyta</taxon>
        <taxon>Embryophyta</taxon>
        <taxon>Tracheophyta</taxon>
        <taxon>Spermatophyta</taxon>
        <taxon>Magnoliopsida</taxon>
        <taxon>eudicotyledons</taxon>
        <taxon>Gunneridae</taxon>
        <taxon>Pentapetalae</taxon>
        <taxon>rosids</taxon>
        <taxon>fabids</taxon>
        <taxon>Rosales</taxon>
        <taxon>Rosaceae</taxon>
        <taxon>Amygdaloideae</taxon>
        <taxon>Amygdaleae</taxon>
        <taxon>Prunus</taxon>
    </lineage>
</organism>